<keyword evidence="3" id="KW-1185">Reference proteome</keyword>
<feature type="compositionally biased region" description="Basic and acidic residues" evidence="1">
    <location>
        <begin position="254"/>
        <end position="270"/>
    </location>
</feature>
<proteinExistence type="predicted"/>
<feature type="compositionally biased region" description="Polar residues" evidence="1">
    <location>
        <begin position="172"/>
        <end position="181"/>
    </location>
</feature>
<dbReference type="OrthoDB" id="1305878at2759"/>
<feature type="compositionally biased region" description="Polar residues" evidence="1">
    <location>
        <begin position="121"/>
        <end position="136"/>
    </location>
</feature>
<feature type="compositionally biased region" description="Basic and acidic residues" evidence="1">
    <location>
        <begin position="296"/>
        <end position="312"/>
    </location>
</feature>
<feature type="compositionally biased region" description="Basic and acidic residues" evidence="1">
    <location>
        <begin position="184"/>
        <end position="197"/>
    </location>
</feature>
<comment type="caution">
    <text evidence="2">The sequence shown here is derived from an EMBL/GenBank/DDBJ whole genome shotgun (WGS) entry which is preliminary data.</text>
</comment>
<name>A0A834LQN3_RHOSS</name>
<dbReference type="GO" id="GO:0004842">
    <property type="term" value="F:ubiquitin-protein transferase activity"/>
    <property type="evidence" value="ECO:0007669"/>
    <property type="project" value="InterPro"/>
</dbReference>
<evidence type="ECO:0000256" key="1">
    <source>
        <dbReference type="SAM" id="MobiDB-lite"/>
    </source>
</evidence>
<feature type="compositionally biased region" description="Basic and acidic residues" evidence="1">
    <location>
        <begin position="338"/>
        <end position="351"/>
    </location>
</feature>
<dbReference type="AlphaFoldDB" id="A0A834LQN3"/>
<dbReference type="PANTHER" id="PTHR46293">
    <property type="entry name" value="E3 UBIQUITIN PROTEIN LIGASE DRIP1"/>
    <property type="match status" value="1"/>
</dbReference>
<feature type="compositionally biased region" description="Low complexity" evidence="1">
    <location>
        <begin position="283"/>
        <end position="294"/>
    </location>
</feature>
<evidence type="ECO:0000313" key="3">
    <source>
        <dbReference type="Proteomes" id="UP000626092"/>
    </source>
</evidence>
<evidence type="ECO:0008006" key="4">
    <source>
        <dbReference type="Google" id="ProtNLM"/>
    </source>
</evidence>
<dbReference type="Proteomes" id="UP000626092">
    <property type="component" value="Unassembled WGS sequence"/>
</dbReference>
<sequence>MTSERQLVAIQTDTILPCMTCPICHKLFRNATTISECLHSCWNKFNAVLIEISTVLFLINCRPDHYLQDIRAILFNPSTRKDSKEPKSGPSIPLPAATKEPEETDDVPSVPLPGRRKKRSMSISSLVRQPKASSETVMIGRKKPGPKKAYAPRGSTLSINEPTGKEDDSRKSSSPHLTLSKITRYKEQNLHDGESSKQKMPQKGADEDPVVAPLDGMADIWKPLNCLVEAADATRLGNPPMPLSVTKSVPPSIRSDEAPVNKTKSKERSVRFNVVEEGGSHLVPSGSGKSVPSSIRSDEAPVNKTKSKERSVRFNVADEGGSHLVPSGSGKSVPSSIRSDEALTNKTKSKEGSVQFNDVEEGGSHLVPSSSSKPRKYFGVHWKRDGSCEGGNIAPQALVNAASTVSNEGAHPIWFSLVASDSQGGDAPLPQIPSCYLRIKNANLPVSFIQKYIVKKLNLCSEAEVEITMQGHLVPPDLQLRNLIDLWSRRAPKSETIKTAVGRSAEDFVMVLCYGRKT</sequence>
<gene>
    <name evidence="2" type="ORF">RHSIM_Rhsim04G0193300</name>
</gene>
<reference evidence="2" key="1">
    <citation type="submission" date="2019-11" db="EMBL/GenBank/DDBJ databases">
        <authorList>
            <person name="Liu Y."/>
            <person name="Hou J."/>
            <person name="Li T.-Q."/>
            <person name="Guan C.-H."/>
            <person name="Wu X."/>
            <person name="Wu H.-Z."/>
            <person name="Ling F."/>
            <person name="Zhang R."/>
            <person name="Shi X.-G."/>
            <person name="Ren J.-P."/>
            <person name="Chen E.-F."/>
            <person name="Sun J.-M."/>
        </authorList>
    </citation>
    <scope>NUCLEOTIDE SEQUENCE</scope>
    <source>
        <strain evidence="2">Adult_tree_wgs_1</strain>
        <tissue evidence="2">Leaves</tissue>
    </source>
</reference>
<accession>A0A834LQN3</accession>
<evidence type="ECO:0000313" key="2">
    <source>
        <dbReference type="EMBL" id="KAF7146516.1"/>
    </source>
</evidence>
<feature type="region of interest" description="Disordered" evidence="1">
    <location>
        <begin position="79"/>
        <end position="211"/>
    </location>
</feature>
<dbReference type="EMBL" id="WJXA01000004">
    <property type="protein sequence ID" value="KAF7146516.1"/>
    <property type="molecule type" value="Genomic_DNA"/>
</dbReference>
<feature type="region of interest" description="Disordered" evidence="1">
    <location>
        <begin position="234"/>
        <end position="353"/>
    </location>
</feature>
<protein>
    <recommendedName>
        <fullName evidence="4">E3 ubiquitin protein ligase DRIP2</fullName>
    </recommendedName>
</protein>
<dbReference type="InterPro" id="IPR044807">
    <property type="entry name" value="DRIP1-like"/>
</dbReference>
<feature type="compositionally biased region" description="Low complexity" evidence="1">
    <location>
        <begin position="325"/>
        <end position="336"/>
    </location>
</feature>
<dbReference type="PANTHER" id="PTHR46293:SF3">
    <property type="entry name" value="E3 UBIQUITIN PROTEIN LIGASE DRIPH-RELATED"/>
    <property type="match status" value="1"/>
</dbReference>
<organism evidence="2 3">
    <name type="scientific">Rhododendron simsii</name>
    <name type="common">Sims's rhododendron</name>
    <dbReference type="NCBI Taxonomy" id="118357"/>
    <lineage>
        <taxon>Eukaryota</taxon>
        <taxon>Viridiplantae</taxon>
        <taxon>Streptophyta</taxon>
        <taxon>Embryophyta</taxon>
        <taxon>Tracheophyta</taxon>
        <taxon>Spermatophyta</taxon>
        <taxon>Magnoliopsida</taxon>
        <taxon>eudicotyledons</taxon>
        <taxon>Gunneridae</taxon>
        <taxon>Pentapetalae</taxon>
        <taxon>asterids</taxon>
        <taxon>Ericales</taxon>
        <taxon>Ericaceae</taxon>
        <taxon>Ericoideae</taxon>
        <taxon>Rhodoreae</taxon>
        <taxon>Rhododendron</taxon>
    </lineage>
</organism>